<feature type="transmembrane region" description="Helical" evidence="1">
    <location>
        <begin position="62"/>
        <end position="91"/>
    </location>
</feature>
<gene>
    <name evidence="2" type="ORF">SRCM100623_00973</name>
</gene>
<dbReference type="EMBL" id="LYUD01000099">
    <property type="protein sequence ID" value="OAZ72434.1"/>
    <property type="molecule type" value="Genomic_DNA"/>
</dbReference>
<organism evidence="2 3">
    <name type="scientific">Acetobacter pasteurianus</name>
    <name type="common">Acetobacter turbidans</name>
    <dbReference type="NCBI Taxonomy" id="438"/>
    <lineage>
        <taxon>Bacteria</taxon>
        <taxon>Pseudomonadati</taxon>
        <taxon>Pseudomonadota</taxon>
        <taxon>Alphaproteobacteria</taxon>
        <taxon>Acetobacterales</taxon>
        <taxon>Acetobacteraceae</taxon>
        <taxon>Acetobacter</taxon>
    </lineage>
</organism>
<evidence type="ECO:0000313" key="2">
    <source>
        <dbReference type="EMBL" id="OAZ72434.1"/>
    </source>
</evidence>
<evidence type="ECO:0000256" key="1">
    <source>
        <dbReference type="SAM" id="Phobius"/>
    </source>
</evidence>
<dbReference type="Proteomes" id="UP000093796">
    <property type="component" value="Unassembled WGS sequence"/>
</dbReference>
<keyword evidence="1" id="KW-1133">Transmembrane helix</keyword>
<dbReference type="PATRIC" id="fig|438.15.peg.1121"/>
<accession>A0A1A0DBB8</accession>
<evidence type="ECO:0000313" key="3">
    <source>
        <dbReference type="Proteomes" id="UP000093796"/>
    </source>
</evidence>
<feature type="transmembrane region" description="Helical" evidence="1">
    <location>
        <begin position="6"/>
        <end position="32"/>
    </location>
</feature>
<protein>
    <submittedName>
        <fullName evidence="2">Uncharacterized protein</fullName>
    </submittedName>
</protein>
<proteinExistence type="predicted"/>
<name>A0A1A0DBB8_ACEPA</name>
<dbReference type="AlphaFoldDB" id="A0A1A0DBB8"/>
<comment type="caution">
    <text evidence="2">The sequence shown here is derived from an EMBL/GenBank/DDBJ whole genome shotgun (WGS) entry which is preliminary data.</text>
</comment>
<sequence>MIYLASSIAIGILLLYFILSFFYILFGILYGLSIRFSYSIFKIYEIIIDNVNWTKVNLVRKILVGLGWWVFFGILFLLFIALVIGGIFSIFS</sequence>
<reference evidence="2 3" key="1">
    <citation type="submission" date="2016-05" db="EMBL/GenBank/DDBJ databases">
        <title>Genome sequencing of Acetobacter pasteurianus strain SRCM100623.</title>
        <authorList>
            <person name="Song Y.R."/>
        </authorList>
    </citation>
    <scope>NUCLEOTIDE SEQUENCE [LARGE SCALE GENOMIC DNA]</scope>
    <source>
        <strain evidence="2 3">SRCM100623</strain>
    </source>
</reference>
<keyword evidence="1" id="KW-0472">Membrane</keyword>
<keyword evidence="1" id="KW-0812">Transmembrane</keyword>